<evidence type="ECO:0000259" key="1">
    <source>
        <dbReference type="PROSITE" id="PS51186"/>
    </source>
</evidence>
<gene>
    <name evidence="2" type="ORF">BTN92_00125</name>
</gene>
<reference evidence="2 3" key="1">
    <citation type="submission" date="2016-12" db="EMBL/GenBank/DDBJ databases">
        <authorList>
            <person name="Song W.-J."/>
            <person name="Kurnit D.M."/>
        </authorList>
    </citation>
    <scope>NUCLEOTIDE SEQUENCE [LARGE SCALE GENOMIC DNA]</scope>
    <source>
        <strain evidence="2 3">CGB1038-1_S1</strain>
    </source>
</reference>
<feature type="domain" description="N-acetyltransferase" evidence="1">
    <location>
        <begin position="7"/>
        <end position="171"/>
    </location>
</feature>
<dbReference type="InterPro" id="IPR000182">
    <property type="entry name" value="GNAT_dom"/>
</dbReference>
<dbReference type="AlphaFoldDB" id="A0A1V2UM34"/>
<dbReference type="GO" id="GO:0016747">
    <property type="term" value="F:acyltransferase activity, transferring groups other than amino-acyl groups"/>
    <property type="evidence" value="ECO:0007669"/>
    <property type="project" value="InterPro"/>
</dbReference>
<dbReference type="SUPFAM" id="SSF55729">
    <property type="entry name" value="Acyl-CoA N-acyltransferases (Nat)"/>
    <property type="match status" value="1"/>
</dbReference>
<dbReference type="Pfam" id="PF00583">
    <property type="entry name" value="Acetyltransf_1"/>
    <property type="match status" value="1"/>
</dbReference>
<keyword evidence="2" id="KW-0808">Transferase</keyword>
<dbReference type="PROSITE" id="PS51186">
    <property type="entry name" value="GNAT"/>
    <property type="match status" value="1"/>
</dbReference>
<dbReference type="PANTHER" id="PTHR43415:SF3">
    <property type="entry name" value="GNAT-FAMILY ACETYLTRANSFERASE"/>
    <property type="match status" value="1"/>
</dbReference>
<name>A0A1V2UM34_ENTMU</name>
<accession>A0A1V2UM34</accession>
<dbReference type="STRING" id="53346.A5802_001827"/>
<dbReference type="CDD" id="cd04301">
    <property type="entry name" value="NAT_SF"/>
    <property type="match status" value="1"/>
</dbReference>
<dbReference type="Gene3D" id="3.40.630.30">
    <property type="match status" value="1"/>
</dbReference>
<dbReference type="RefSeq" id="WP_062804838.1">
    <property type="nucleotide sequence ID" value="NZ_CABMMO010000001.1"/>
</dbReference>
<evidence type="ECO:0000313" key="3">
    <source>
        <dbReference type="Proteomes" id="UP000189299"/>
    </source>
</evidence>
<dbReference type="PANTHER" id="PTHR43415">
    <property type="entry name" value="SPERMIDINE N(1)-ACETYLTRANSFERASE"/>
    <property type="match status" value="1"/>
</dbReference>
<dbReference type="EMBL" id="MSTR01000001">
    <property type="protein sequence ID" value="ONN44577.1"/>
    <property type="molecule type" value="Genomic_DNA"/>
</dbReference>
<organism evidence="2 3">
    <name type="scientific">Enterococcus mundtii</name>
    <dbReference type="NCBI Taxonomy" id="53346"/>
    <lineage>
        <taxon>Bacteria</taxon>
        <taxon>Bacillati</taxon>
        <taxon>Bacillota</taxon>
        <taxon>Bacilli</taxon>
        <taxon>Lactobacillales</taxon>
        <taxon>Enterococcaceae</taxon>
        <taxon>Enterococcus</taxon>
    </lineage>
</organism>
<protein>
    <submittedName>
        <fullName evidence="2">N-acetyltransferase</fullName>
    </submittedName>
</protein>
<dbReference type="OrthoDB" id="948250at2"/>
<comment type="caution">
    <text evidence="2">The sequence shown here is derived from an EMBL/GenBank/DDBJ whole genome shotgun (WGS) entry which is preliminary data.</text>
</comment>
<proteinExistence type="predicted"/>
<dbReference type="InterPro" id="IPR016181">
    <property type="entry name" value="Acyl_CoA_acyltransferase"/>
</dbReference>
<evidence type="ECO:0000313" key="2">
    <source>
        <dbReference type="EMBL" id="ONN44577.1"/>
    </source>
</evidence>
<dbReference type="Proteomes" id="UP000189299">
    <property type="component" value="Unassembled WGS sequence"/>
</dbReference>
<sequence length="175" mass="19682">MANDVELTLKEAEKSDAEGLLVMLRQARQETDYFVVEERSLNKSKEVLATELSRIKESAEHLLFLACVKKQVVGVVSVAPKPDLPRHGEIGISILKEYWGMGLGTILLEEAIIWATENARFSTLVLDVLAGNQRAINLYQKMGFQEETQSVDSSRRQGQSLAIIKMKRTIEHKIN</sequence>